<dbReference type="AlphaFoldDB" id="A0A8H7SX38"/>
<evidence type="ECO:0000313" key="1">
    <source>
        <dbReference type="EMBL" id="KAG2237154.1"/>
    </source>
</evidence>
<accession>A0A8H7SX38</accession>
<sequence>MNFYYENGRGDVVDESGNEPDAYLVESSFRLTNLTNLKKYIKNKKVPIEDEANDVEMKETLPKKERISTYNTYSDYDRRRYFYFVKEKLMTPSQAAKAANVHYETA</sequence>
<reference evidence="1" key="1">
    <citation type="submission" date="2021-01" db="EMBL/GenBank/DDBJ databases">
        <title>Metabolic potential, ecology and presence of endohyphal bacteria is reflected in genomic diversity of Mucoromycotina.</title>
        <authorList>
            <person name="Muszewska A."/>
            <person name="Okrasinska A."/>
            <person name="Steczkiewicz K."/>
            <person name="Drgas O."/>
            <person name="Orlowska M."/>
            <person name="Perlinska-Lenart U."/>
            <person name="Aleksandrzak-Piekarczyk T."/>
            <person name="Szatraj K."/>
            <person name="Zielenkiewicz U."/>
            <person name="Pilsyk S."/>
            <person name="Malc E."/>
            <person name="Mieczkowski P."/>
            <person name="Kruszewska J.S."/>
            <person name="Biernat P."/>
            <person name="Pawlowska J."/>
        </authorList>
    </citation>
    <scope>NUCLEOTIDE SEQUENCE</scope>
    <source>
        <strain evidence="1">WA0000018081</strain>
    </source>
</reference>
<proteinExistence type="predicted"/>
<gene>
    <name evidence="1" type="ORF">INT48_004656</name>
</gene>
<evidence type="ECO:0000313" key="2">
    <source>
        <dbReference type="Proteomes" id="UP000613177"/>
    </source>
</evidence>
<dbReference type="Proteomes" id="UP000613177">
    <property type="component" value="Unassembled WGS sequence"/>
</dbReference>
<protein>
    <submittedName>
        <fullName evidence="1">Uncharacterized protein</fullName>
    </submittedName>
</protein>
<organism evidence="1 2">
    <name type="scientific">Thamnidium elegans</name>
    <dbReference type="NCBI Taxonomy" id="101142"/>
    <lineage>
        <taxon>Eukaryota</taxon>
        <taxon>Fungi</taxon>
        <taxon>Fungi incertae sedis</taxon>
        <taxon>Mucoromycota</taxon>
        <taxon>Mucoromycotina</taxon>
        <taxon>Mucoromycetes</taxon>
        <taxon>Mucorales</taxon>
        <taxon>Mucorineae</taxon>
        <taxon>Mucoraceae</taxon>
        <taxon>Thamnidium</taxon>
    </lineage>
</organism>
<keyword evidence="2" id="KW-1185">Reference proteome</keyword>
<name>A0A8H7SX38_9FUNG</name>
<dbReference type="EMBL" id="JAEPRE010000009">
    <property type="protein sequence ID" value="KAG2237154.1"/>
    <property type="molecule type" value="Genomic_DNA"/>
</dbReference>
<comment type="caution">
    <text evidence="1">The sequence shown here is derived from an EMBL/GenBank/DDBJ whole genome shotgun (WGS) entry which is preliminary data.</text>
</comment>